<sequence length="446" mass="50049">MTLLSLKLSLKIIKFFYCVHLFAGDQDKPLLSAWPSHVVPQGHHVEFQCDYHSDYDTLKLYKEHGNPIPQMHGSSSTGKFVLGPVTPAYAGTYRCYGFNYQSPDETSAHSDPLKIIISGIHKMPFLLALQPLLVNSGEKVTLECRSEIMFDTFILTSHKKGTIKDSLQISAANRLGRSQANFKIGPVTPDHAGTYTCYGSYNPSPNEWSESSDPIDIKITGLYKKPSLSAMVAPVVMSGENVTLSCISDHQFDMFHLSREGVPLGQGLPAMQSHNRTFQANFLLGPVIQKGNYRCYGSFSNSSHVWSSPSDPWYLPVTGKKASNRSHVLNLSNWNPKMYLLLGSHLPPDNHWNLHILIGLSVTMILVVLIIILHCYCCSGIKRKSQEQASEHHLSSVRNQDQRNTGMCSLFTKGYFHQDKRTEAGFSREEPEPWLFPSTLRTLRNF</sequence>
<keyword evidence="5" id="KW-1133">Transmembrane helix</keyword>
<proteinExistence type="predicted"/>
<feature type="domain" description="Immunoglobulin" evidence="8">
    <location>
        <begin position="231"/>
        <end position="318"/>
    </location>
</feature>
<evidence type="ECO:0000256" key="1">
    <source>
        <dbReference type="ARBA" id="ARBA00022729"/>
    </source>
</evidence>
<evidence type="ECO:0000313" key="9">
    <source>
        <dbReference type="Ensembl" id="ENSPEMP00000035219.1"/>
    </source>
</evidence>
<keyword evidence="4" id="KW-0393">Immunoglobulin domain</keyword>
<evidence type="ECO:0000256" key="6">
    <source>
        <dbReference type="SAM" id="SignalP"/>
    </source>
</evidence>
<keyword evidence="2" id="KW-1015">Disulfide bond</keyword>
<dbReference type="GO" id="GO:0002764">
    <property type="term" value="P:immune response-regulating signaling pathway"/>
    <property type="evidence" value="ECO:0007669"/>
    <property type="project" value="TreeGrafter"/>
</dbReference>
<dbReference type="PANTHER" id="PTHR11738">
    <property type="entry name" value="MHC CLASS I NK CELL RECEPTOR"/>
    <property type="match status" value="1"/>
</dbReference>
<dbReference type="AlphaFoldDB" id="A0A8C8W3W7"/>
<feature type="domain" description="Immunoglobulin" evidence="8">
    <location>
        <begin position="34"/>
        <end position="118"/>
    </location>
</feature>
<evidence type="ECO:0000256" key="5">
    <source>
        <dbReference type="SAM" id="Phobius"/>
    </source>
</evidence>
<dbReference type="SUPFAM" id="SSF48726">
    <property type="entry name" value="Immunoglobulin"/>
    <property type="match status" value="3"/>
</dbReference>
<keyword evidence="10" id="KW-1185">Reference proteome</keyword>
<dbReference type="GO" id="GO:0005886">
    <property type="term" value="C:plasma membrane"/>
    <property type="evidence" value="ECO:0007669"/>
    <property type="project" value="TreeGrafter"/>
</dbReference>
<dbReference type="InterPro" id="IPR013151">
    <property type="entry name" value="Immunoglobulin_dom"/>
</dbReference>
<dbReference type="InterPro" id="IPR003598">
    <property type="entry name" value="Ig_sub2"/>
</dbReference>
<dbReference type="SMART" id="SM00408">
    <property type="entry name" value="IGc2"/>
    <property type="match status" value="2"/>
</dbReference>
<reference evidence="9" key="2">
    <citation type="submission" date="2025-08" db="UniProtKB">
        <authorList>
            <consortium name="Ensembl"/>
        </authorList>
    </citation>
    <scope>IDENTIFICATION</scope>
</reference>
<evidence type="ECO:0000313" key="10">
    <source>
        <dbReference type="Proteomes" id="UP000694547"/>
    </source>
</evidence>
<accession>A0A8C8W3W7</accession>
<dbReference type="GeneTree" id="ENSGT01150000286974"/>
<feature type="domain" description="Immunoglobulin subtype 2" evidence="7">
    <location>
        <begin position="40"/>
        <end position="102"/>
    </location>
</feature>
<dbReference type="InterPro" id="IPR003599">
    <property type="entry name" value="Ig_sub"/>
</dbReference>
<dbReference type="FunFam" id="2.60.40.10:FF:000049">
    <property type="entry name" value="Leukocyte immunoglobulin-like receptor subfamily B member 1"/>
    <property type="match status" value="3"/>
</dbReference>
<evidence type="ECO:0000256" key="2">
    <source>
        <dbReference type="ARBA" id="ARBA00023157"/>
    </source>
</evidence>
<dbReference type="InterPro" id="IPR036179">
    <property type="entry name" value="Ig-like_dom_sf"/>
</dbReference>
<evidence type="ECO:0008006" key="11">
    <source>
        <dbReference type="Google" id="ProtNLM"/>
    </source>
</evidence>
<evidence type="ECO:0000259" key="8">
    <source>
        <dbReference type="SMART" id="SM00409"/>
    </source>
</evidence>
<protein>
    <recommendedName>
        <fullName evidence="11">Killer cell immunoglobulin-like receptor 3DL1</fullName>
    </recommendedName>
</protein>
<feature type="domain" description="Immunoglobulin subtype 2" evidence="7">
    <location>
        <begin position="135"/>
        <end position="204"/>
    </location>
</feature>
<keyword evidence="5" id="KW-0812">Transmembrane</keyword>
<organism evidence="9 10">
    <name type="scientific">Peromyscus maniculatus bairdii</name>
    <name type="common">Prairie deer mouse</name>
    <dbReference type="NCBI Taxonomy" id="230844"/>
    <lineage>
        <taxon>Eukaryota</taxon>
        <taxon>Metazoa</taxon>
        <taxon>Chordata</taxon>
        <taxon>Craniata</taxon>
        <taxon>Vertebrata</taxon>
        <taxon>Euteleostomi</taxon>
        <taxon>Mammalia</taxon>
        <taxon>Eutheria</taxon>
        <taxon>Euarchontoglires</taxon>
        <taxon>Glires</taxon>
        <taxon>Rodentia</taxon>
        <taxon>Myomorpha</taxon>
        <taxon>Muroidea</taxon>
        <taxon>Cricetidae</taxon>
        <taxon>Neotominae</taxon>
        <taxon>Peromyscus</taxon>
    </lineage>
</organism>
<reference evidence="9" key="3">
    <citation type="submission" date="2025-09" db="UniProtKB">
        <authorList>
            <consortium name="Ensembl"/>
        </authorList>
    </citation>
    <scope>IDENTIFICATION</scope>
</reference>
<feature type="chain" id="PRO_5034547406" description="Killer cell immunoglobulin-like receptor 3DL1" evidence="6">
    <location>
        <begin position="19"/>
        <end position="446"/>
    </location>
</feature>
<dbReference type="InterPro" id="IPR050412">
    <property type="entry name" value="Ig-like_Receptors_ImmuneReg"/>
</dbReference>
<dbReference type="PANTHER" id="PTHR11738:SF113">
    <property type="entry name" value="KILLER CELL IMMUNOGLOBULIN-LIKE RECEPTOR 2DL4"/>
    <property type="match status" value="1"/>
</dbReference>
<evidence type="ECO:0000256" key="3">
    <source>
        <dbReference type="ARBA" id="ARBA00023180"/>
    </source>
</evidence>
<feature type="signal peptide" evidence="6">
    <location>
        <begin position="1"/>
        <end position="18"/>
    </location>
</feature>
<reference evidence="10" key="1">
    <citation type="submission" date="2018-10" db="EMBL/GenBank/DDBJ databases">
        <title>Improved assembly of the deer mouse Peromyscus maniculatus genome.</title>
        <authorList>
            <person name="Lassance J.-M."/>
            <person name="Hoekstra H.E."/>
        </authorList>
    </citation>
    <scope>NUCLEOTIDE SEQUENCE [LARGE SCALE GENOMIC DNA]</scope>
</reference>
<dbReference type="Pfam" id="PF00047">
    <property type="entry name" value="ig"/>
    <property type="match status" value="3"/>
</dbReference>
<dbReference type="Ensembl" id="ENSPEMT00000041738.1">
    <property type="protein sequence ID" value="ENSPEMP00000035219.1"/>
    <property type="gene ID" value="ENSPEMG00000029492.1"/>
</dbReference>
<name>A0A8C8W3W7_PERMB</name>
<dbReference type="SMART" id="SM00409">
    <property type="entry name" value="IG"/>
    <property type="match status" value="3"/>
</dbReference>
<feature type="domain" description="Immunoglobulin" evidence="8">
    <location>
        <begin position="129"/>
        <end position="220"/>
    </location>
</feature>
<keyword evidence="1 6" id="KW-0732">Signal</keyword>
<feature type="transmembrane region" description="Helical" evidence="5">
    <location>
        <begin position="352"/>
        <end position="376"/>
    </location>
</feature>
<dbReference type="Gene3D" id="2.60.40.10">
    <property type="entry name" value="Immunoglobulins"/>
    <property type="match status" value="3"/>
</dbReference>
<keyword evidence="3" id="KW-0325">Glycoprotein</keyword>
<keyword evidence="5" id="KW-0472">Membrane</keyword>
<evidence type="ECO:0000259" key="7">
    <source>
        <dbReference type="SMART" id="SM00408"/>
    </source>
</evidence>
<dbReference type="Proteomes" id="UP000694547">
    <property type="component" value="Unassembled WGS sequence"/>
</dbReference>
<evidence type="ECO:0000256" key="4">
    <source>
        <dbReference type="ARBA" id="ARBA00023319"/>
    </source>
</evidence>
<dbReference type="InterPro" id="IPR013783">
    <property type="entry name" value="Ig-like_fold"/>
</dbReference>